<evidence type="ECO:0000256" key="10">
    <source>
        <dbReference type="ARBA" id="ARBA00048810"/>
    </source>
</evidence>
<evidence type="ECO:0000256" key="6">
    <source>
        <dbReference type="ARBA" id="ARBA00022490"/>
    </source>
</evidence>
<evidence type="ECO:0000313" key="15">
    <source>
        <dbReference type="Proteomes" id="UP000095008"/>
    </source>
</evidence>
<evidence type="ECO:0000256" key="11">
    <source>
        <dbReference type="HAMAP-Rule" id="MF_00493"/>
    </source>
</evidence>
<dbReference type="PANTHER" id="PTHR10683:SF31">
    <property type="entry name" value="TRANSALDOLASE"/>
    <property type="match status" value="1"/>
</dbReference>
<proteinExistence type="inferred from homology"/>
<feature type="active site" description="Schiff-base intermediate with substrate" evidence="11">
    <location>
        <position position="138"/>
    </location>
</feature>
<comment type="subcellular location">
    <subcellularLocation>
        <location evidence="2 11">Cytoplasm</location>
    </subcellularLocation>
</comment>
<dbReference type="GO" id="GO:0006098">
    <property type="term" value="P:pentose-phosphate shunt"/>
    <property type="evidence" value="ECO:0007669"/>
    <property type="project" value="UniProtKB-UniRule"/>
</dbReference>
<dbReference type="InterPro" id="IPR001585">
    <property type="entry name" value="TAL/FSA"/>
</dbReference>
<dbReference type="EC" id="2.2.1.2" evidence="5 11"/>
<dbReference type="GO" id="GO:0005975">
    <property type="term" value="P:carbohydrate metabolic process"/>
    <property type="evidence" value="ECO:0007669"/>
    <property type="project" value="InterPro"/>
</dbReference>
<keyword evidence="6 11" id="KW-0963">Cytoplasm</keyword>
<dbReference type="InterPro" id="IPR018225">
    <property type="entry name" value="Transaldolase_AS"/>
</dbReference>
<comment type="pathway">
    <text evidence="3 11">Carbohydrate degradation; pentose phosphate pathway; D-glyceraldehyde 3-phosphate and beta-D-fructose 6-phosphate from D-ribose 5-phosphate and D-xylulose 5-phosphate (non-oxidative stage): step 2/3.</text>
</comment>
<dbReference type="InterPro" id="IPR004732">
    <property type="entry name" value="Transaldolase_2"/>
</dbReference>
<dbReference type="RefSeq" id="WP_024894499.1">
    <property type="nucleotide sequence ID" value="NZ_LWRY01000091.1"/>
</dbReference>
<dbReference type="Proteomes" id="UP000095008">
    <property type="component" value="Unassembled WGS sequence"/>
</dbReference>
<keyword evidence="8 11" id="KW-0570">Pentose shunt</keyword>
<comment type="caution">
    <text evidence="12">The sequence shown here is derived from an EMBL/GenBank/DDBJ whole genome shotgun (WGS) entry which is preliminary data.</text>
</comment>
<organism evidence="12 14">
    <name type="scientific">Acidithiobacillus thiooxidans</name>
    <name type="common">Thiobacillus thiooxidans</name>
    <dbReference type="NCBI Taxonomy" id="930"/>
    <lineage>
        <taxon>Bacteria</taxon>
        <taxon>Pseudomonadati</taxon>
        <taxon>Pseudomonadota</taxon>
        <taxon>Acidithiobacillia</taxon>
        <taxon>Acidithiobacillales</taxon>
        <taxon>Acidithiobacillaceae</taxon>
        <taxon>Acidithiobacillus</taxon>
    </lineage>
</organism>
<evidence type="ECO:0000313" key="12">
    <source>
        <dbReference type="EMBL" id="OCX69532.1"/>
    </source>
</evidence>
<comment type="similarity">
    <text evidence="4 11">Belongs to the transaldolase family. Type 2 subfamily.</text>
</comment>
<evidence type="ECO:0000256" key="3">
    <source>
        <dbReference type="ARBA" id="ARBA00004857"/>
    </source>
</evidence>
<evidence type="ECO:0000256" key="7">
    <source>
        <dbReference type="ARBA" id="ARBA00022679"/>
    </source>
</evidence>
<dbReference type="Pfam" id="PF00923">
    <property type="entry name" value="TAL_FSA"/>
    <property type="match status" value="1"/>
</dbReference>
<evidence type="ECO:0000256" key="9">
    <source>
        <dbReference type="ARBA" id="ARBA00023270"/>
    </source>
</evidence>
<reference evidence="12 14" key="1">
    <citation type="journal article" date="2016" name="Int. J. Mol. Sci.">
        <title>Comparative genomics of the extreme acidophile Acidithiobacillus thiooxidans reveals intraspecific divergence and niche adaptation.</title>
        <authorList>
            <person name="Zhang X."/>
            <person name="Feng X."/>
            <person name="Tao J."/>
            <person name="Ma L."/>
            <person name="Xiao Y."/>
            <person name="Liang Y."/>
            <person name="Liu X."/>
            <person name="Yin H."/>
        </authorList>
    </citation>
    <scope>NUCLEOTIDE SEQUENCE [LARGE SCALE GENOMIC DNA]</scope>
    <source>
        <strain evidence="12 14">A02</strain>
        <strain evidence="13">DXS-W</strain>
    </source>
</reference>
<evidence type="ECO:0000313" key="14">
    <source>
        <dbReference type="Proteomes" id="UP000094893"/>
    </source>
</evidence>
<dbReference type="eggNOG" id="COG0176">
    <property type="taxonomic scope" value="Bacteria"/>
</dbReference>
<dbReference type="STRING" id="930.GCA_002079865_00545"/>
<dbReference type="InterPro" id="IPR013785">
    <property type="entry name" value="Aldolase_TIM"/>
</dbReference>
<keyword evidence="9 11" id="KW-0704">Schiff base</keyword>
<sequence length="365" mass="40018">MTTDLRALHKEVGQSIWLDNLSRTLIHDDILRKYISADGISGVTSNPSIFQKAIHSSPYYQDDLRQAAESAERLYEQLVLQDLQMACDLLQPVHQESAGDDGWVSWEESPRLAHDEAATVAEARRLRGLVQRDNLLIKVPATPEGIAALATLIGEGISVNVTLMFGLEHVHQVFAAYQQGLAHWVKQGGDPRRVKAVASLFLSRVDTLVDQQLEKMATAEALALRGKAAVAMAKVAYKVYQETFHGDGFAELAKAGGRPQYLLWASTSTKNPEYPDLLYVEPLMGPETINTLPDETLNKLRDHGHIANRVSEDLDAAQAVMAGLESLGIHMDSVAEQLQQEGLAAFAKSFEEMLAEVGKAMPRGG</sequence>
<dbReference type="NCBIfam" id="TIGR00876">
    <property type="entry name" value="tal_mycobact"/>
    <property type="match status" value="1"/>
</dbReference>
<dbReference type="HAMAP" id="MF_00493">
    <property type="entry name" value="Transaldolase_2"/>
    <property type="match status" value="1"/>
</dbReference>
<comment type="function">
    <text evidence="1 11">Transaldolase is important for the balance of metabolites in the pentose-phosphate pathway.</text>
</comment>
<dbReference type="Gene3D" id="3.20.20.70">
    <property type="entry name" value="Aldolase class I"/>
    <property type="match status" value="1"/>
</dbReference>
<gene>
    <name evidence="11" type="primary">tal</name>
    <name evidence="13" type="ORF">A6M23_08535</name>
    <name evidence="12" type="ORF">A6P07_16335</name>
</gene>
<dbReference type="UniPathway" id="UPA00115">
    <property type="reaction ID" value="UER00414"/>
</dbReference>
<dbReference type="PIRSF" id="PIRSF036915">
    <property type="entry name" value="Trnald_Bac_Plnt"/>
    <property type="match status" value="1"/>
</dbReference>
<dbReference type="NCBIfam" id="NF002881">
    <property type="entry name" value="PRK03343.1"/>
    <property type="match status" value="1"/>
</dbReference>
<comment type="catalytic activity">
    <reaction evidence="10 11">
        <text>D-sedoheptulose 7-phosphate + D-glyceraldehyde 3-phosphate = D-erythrose 4-phosphate + beta-D-fructose 6-phosphate</text>
        <dbReference type="Rhea" id="RHEA:17053"/>
        <dbReference type="ChEBI" id="CHEBI:16897"/>
        <dbReference type="ChEBI" id="CHEBI:57483"/>
        <dbReference type="ChEBI" id="CHEBI:57634"/>
        <dbReference type="ChEBI" id="CHEBI:59776"/>
        <dbReference type="EC" id="2.2.1.2"/>
    </reaction>
</comment>
<dbReference type="AlphaFoldDB" id="A0A1C2I0R0"/>
<accession>A0A1C2I0R0</accession>
<dbReference type="PANTHER" id="PTHR10683">
    <property type="entry name" value="TRANSALDOLASE"/>
    <property type="match status" value="1"/>
</dbReference>
<dbReference type="Proteomes" id="UP000094893">
    <property type="component" value="Unassembled WGS sequence"/>
</dbReference>
<evidence type="ECO:0000256" key="1">
    <source>
        <dbReference type="ARBA" id="ARBA00003518"/>
    </source>
</evidence>
<evidence type="ECO:0000256" key="8">
    <source>
        <dbReference type="ARBA" id="ARBA00023126"/>
    </source>
</evidence>
<dbReference type="GO" id="GO:0005737">
    <property type="term" value="C:cytoplasm"/>
    <property type="evidence" value="ECO:0007669"/>
    <property type="project" value="UniProtKB-SubCell"/>
</dbReference>
<dbReference type="EMBL" id="LWSA01000237">
    <property type="protein sequence ID" value="OCX69532.1"/>
    <property type="molecule type" value="Genomic_DNA"/>
</dbReference>
<evidence type="ECO:0000256" key="2">
    <source>
        <dbReference type="ARBA" id="ARBA00004496"/>
    </source>
</evidence>
<evidence type="ECO:0000313" key="13">
    <source>
        <dbReference type="EMBL" id="OCX73054.1"/>
    </source>
</evidence>
<protein>
    <recommendedName>
        <fullName evidence="5 11">Transaldolase</fullName>
        <ecNumber evidence="5 11">2.2.1.2</ecNumber>
    </recommendedName>
</protein>
<name>A0A1C2I0R0_ACITH</name>
<dbReference type="OrthoDB" id="140919at2"/>
<dbReference type="CDD" id="cd00955">
    <property type="entry name" value="Transaldolase_like"/>
    <property type="match status" value="1"/>
</dbReference>
<dbReference type="PROSITE" id="PS01054">
    <property type="entry name" value="TRANSALDOLASE_1"/>
    <property type="match status" value="1"/>
</dbReference>
<dbReference type="EMBL" id="LWRY01000091">
    <property type="protein sequence ID" value="OCX73054.1"/>
    <property type="molecule type" value="Genomic_DNA"/>
</dbReference>
<evidence type="ECO:0000256" key="4">
    <source>
        <dbReference type="ARBA" id="ARBA00008426"/>
    </source>
</evidence>
<evidence type="ECO:0000256" key="5">
    <source>
        <dbReference type="ARBA" id="ARBA00013151"/>
    </source>
</evidence>
<dbReference type="GO" id="GO:0004801">
    <property type="term" value="F:transaldolase activity"/>
    <property type="evidence" value="ECO:0007669"/>
    <property type="project" value="UniProtKB-UniRule"/>
</dbReference>
<keyword evidence="15" id="KW-1185">Reference proteome</keyword>
<dbReference type="SUPFAM" id="SSF51569">
    <property type="entry name" value="Aldolase"/>
    <property type="match status" value="1"/>
</dbReference>
<keyword evidence="7 11" id="KW-0808">Transferase</keyword>